<keyword evidence="2" id="KW-0676">Redox-active center</keyword>
<dbReference type="AlphaFoldDB" id="A0A6C0HS65"/>
<sequence>MIIYVIHNCPFCKKAIMALDHYHLKYKVIRVKKSEKDYYKKQNKMETFPQIFDGRRKIGGYDNLIEYLTILN</sequence>
<accession>A0A6C0HS65</accession>
<keyword evidence="1" id="KW-1015">Disulfide bond</keyword>
<name>A0A6C0HS65_9ZZZZ</name>
<proteinExistence type="predicted"/>
<organism evidence="4">
    <name type="scientific">viral metagenome</name>
    <dbReference type="NCBI Taxonomy" id="1070528"/>
    <lineage>
        <taxon>unclassified sequences</taxon>
        <taxon>metagenomes</taxon>
        <taxon>organismal metagenomes</taxon>
    </lineage>
</organism>
<dbReference type="InterPro" id="IPR002109">
    <property type="entry name" value="Glutaredoxin"/>
</dbReference>
<reference evidence="4" key="1">
    <citation type="journal article" date="2020" name="Nature">
        <title>Giant virus diversity and host interactions through global metagenomics.</title>
        <authorList>
            <person name="Schulz F."/>
            <person name="Roux S."/>
            <person name="Paez-Espino D."/>
            <person name="Jungbluth S."/>
            <person name="Walsh D.A."/>
            <person name="Denef V.J."/>
            <person name="McMahon K.D."/>
            <person name="Konstantinidis K.T."/>
            <person name="Eloe-Fadrosh E.A."/>
            <person name="Kyrpides N.C."/>
            <person name="Woyke T."/>
        </authorList>
    </citation>
    <scope>NUCLEOTIDE SEQUENCE</scope>
    <source>
        <strain evidence="4">GVMAG-M-3300023184-167</strain>
    </source>
</reference>
<dbReference type="EMBL" id="MN740007">
    <property type="protein sequence ID" value="QHT83284.1"/>
    <property type="molecule type" value="Genomic_DNA"/>
</dbReference>
<dbReference type="SUPFAM" id="SSF52833">
    <property type="entry name" value="Thioredoxin-like"/>
    <property type="match status" value="1"/>
</dbReference>
<dbReference type="Gene3D" id="3.40.30.10">
    <property type="entry name" value="Glutaredoxin"/>
    <property type="match status" value="1"/>
</dbReference>
<dbReference type="PROSITE" id="PS00195">
    <property type="entry name" value="GLUTAREDOXIN_1"/>
    <property type="match status" value="1"/>
</dbReference>
<evidence type="ECO:0000256" key="2">
    <source>
        <dbReference type="ARBA" id="ARBA00023284"/>
    </source>
</evidence>
<evidence type="ECO:0000313" key="4">
    <source>
        <dbReference type="EMBL" id="QHT83284.1"/>
    </source>
</evidence>
<dbReference type="InterPro" id="IPR011767">
    <property type="entry name" value="GLR_AS"/>
</dbReference>
<evidence type="ECO:0000256" key="1">
    <source>
        <dbReference type="ARBA" id="ARBA00023157"/>
    </source>
</evidence>
<protein>
    <recommendedName>
        <fullName evidence="3">Glutaredoxin domain-containing protein</fullName>
    </recommendedName>
</protein>
<dbReference type="Pfam" id="PF00462">
    <property type="entry name" value="Glutaredoxin"/>
    <property type="match status" value="1"/>
</dbReference>
<dbReference type="PRINTS" id="PR00160">
    <property type="entry name" value="GLUTAREDOXIN"/>
</dbReference>
<feature type="domain" description="Glutaredoxin" evidence="3">
    <location>
        <begin position="2"/>
        <end position="55"/>
    </location>
</feature>
<evidence type="ECO:0000259" key="3">
    <source>
        <dbReference type="Pfam" id="PF00462"/>
    </source>
</evidence>
<dbReference type="InterPro" id="IPR014025">
    <property type="entry name" value="Glutaredoxin_subgr"/>
</dbReference>
<dbReference type="InterPro" id="IPR036249">
    <property type="entry name" value="Thioredoxin-like_sf"/>
</dbReference>
<dbReference type="PROSITE" id="PS51354">
    <property type="entry name" value="GLUTAREDOXIN_2"/>
    <property type="match status" value="1"/>
</dbReference>